<keyword evidence="2" id="KW-1185">Reference proteome</keyword>
<feature type="non-terminal residue" evidence="1">
    <location>
        <position position="1"/>
    </location>
</feature>
<dbReference type="AlphaFoldDB" id="A0A0V1G8J9"/>
<dbReference type="OrthoDB" id="5942324at2759"/>
<evidence type="ECO:0000313" key="1">
    <source>
        <dbReference type="EMBL" id="KRY94453.1"/>
    </source>
</evidence>
<proteinExistence type="predicted"/>
<reference evidence="1 2" key="1">
    <citation type="submission" date="2015-01" db="EMBL/GenBank/DDBJ databases">
        <title>Evolution of Trichinella species and genotypes.</title>
        <authorList>
            <person name="Korhonen P.K."/>
            <person name="Edoardo P."/>
            <person name="Giuseppe L.R."/>
            <person name="Gasser R.B."/>
        </authorList>
    </citation>
    <scope>NUCLEOTIDE SEQUENCE [LARGE SCALE GENOMIC DNA]</scope>
    <source>
        <strain evidence="1">ISS1029</strain>
    </source>
</reference>
<name>A0A0V1G8J9_9BILA</name>
<protein>
    <submittedName>
        <fullName evidence="1">Uncharacterized protein</fullName>
    </submittedName>
</protein>
<accession>A0A0V1G8J9</accession>
<comment type="caution">
    <text evidence="1">The sequence shown here is derived from an EMBL/GenBank/DDBJ whole genome shotgun (WGS) entry which is preliminary data.</text>
</comment>
<feature type="non-terminal residue" evidence="1">
    <location>
        <position position="50"/>
    </location>
</feature>
<dbReference type="EMBL" id="JYDP01005004">
    <property type="protein sequence ID" value="KRY94453.1"/>
    <property type="molecule type" value="Genomic_DNA"/>
</dbReference>
<gene>
    <name evidence="1" type="ORF">T11_5864</name>
</gene>
<dbReference type="Proteomes" id="UP000055024">
    <property type="component" value="Unassembled WGS sequence"/>
</dbReference>
<organism evidence="1 2">
    <name type="scientific">Trichinella zimbabwensis</name>
    <dbReference type="NCBI Taxonomy" id="268475"/>
    <lineage>
        <taxon>Eukaryota</taxon>
        <taxon>Metazoa</taxon>
        <taxon>Ecdysozoa</taxon>
        <taxon>Nematoda</taxon>
        <taxon>Enoplea</taxon>
        <taxon>Dorylaimia</taxon>
        <taxon>Trichinellida</taxon>
        <taxon>Trichinellidae</taxon>
        <taxon>Trichinella</taxon>
    </lineage>
</organism>
<evidence type="ECO:0000313" key="2">
    <source>
        <dbReference type="Proteomes" id="UP000055024"/>
    </source>
</evidence>
<sequence length="50" mass="5763">LNSMLNHRRGAIIGDQAIVQMREDADVKVFNTRTVTFVLRLSVKQSLRYT</sequence>